<accession>A0A699UQD8</accession>
<dbReference type="EMBL" id="BKCJ011345763">
    <property type="protein sequence ID" value="GFD23566.1"/>
    <property type="molecule type" value="Genomic_DNA"/>
</dbReference>
<comment type="caution">
    <text evidence="1">The sequence shown here is derived from an EMBL/GenBank/DDBJ whole genome shotgun (WGS) entry which is preliminary data.</text>
</comment>
<evidence type="ECO:0000313" key="1">
    <source>
        <dbReference type="EMBL" id="GFD23566.1"/>
    </source>
</evidence>
<gene>
    <name evidence="1" type="ORF">Tci_895535</name>
</gene>
<protein>
    <submittedName>
        <fullName evidence="1">Uncharacterized protein</fullName>
    </submittedName>
</protein>
<organism evidence="1">
    <name type="scientific">Tanacetum cinerariifolium</name>
    <name type="common">Dalmatian daisy</name>
    <name type="synonym">Chrysanthemum cinerariifolium</name>
    <dbReference type="NCBI Taxonomy" id="118510"/>
    <lineage>
        <taxon>Eukaryota</taxon>
        <taxon>Viridiplantae</taxon>
        <taxon>Streptophyta</taxon>
        <taxon>Embryophyta</taxon>
        <taxon>Tracheophyta</taxon>
        <taxon>Spermatophyta</taxon>
        <taxon>Magnoliopsida</taxon>
        <taxon>eudicotyledons</taxon>
        <taxon>Gunneridae</taxon>
        <taxon>Pentapetalae</taxon>
        <taxon>asterids</taxon>
        <taxon>campanulids</taxon>
        <taxon>Asterales</taxon>
        <taxon>Asteraceae</taxon>
        <taxon>Asteroideae</taxon>
        <taxon>Anthemideae</taxon>
        <taxon>Anthemidinae</taxon>
        <taxon>Tanacetum</taxon>
    </lineage>
</organism>
<sequence length="189" mass="21724">KKERDELKLTLEKFQNSFKYLNNLLESQVSNKIKTRLEYKVASSAVESFVNSSEMLENQENVKSRSDKGYHAIPPSYAGNYIPPKHDLMFIDEQVESEYVDVVSNVASSVVKTVESKHKFINVKNKGVYSTIETKPVSKNNFSPPIIKDWIFDDESEVEFKPKVEVKTVRPSIEKIKFVKSAREKAEKV</sequence>
<proteinExistence type="predicted"/>
<reference evidence="1" key="1">
    <citation type="journal article" date="2019" name="Sci. Rep.">
        <title>Draft genome of Tanacetum cinerariifolium, the natural source of mosquito coil.</title>
        <authorList>
            <person name="Yamashiro T."/>
            <person name="Shiraishi A."/>
            <person name="Satake H."/>
            <person name="Nakayama K."/>
        </authorList>
    </citation>
    <scope>NUCLEOTIDE SEQUENCE</scope>
</reference>
<dbReference type="AlphaFoldDB" id="A0A699UQD8"/>
<feature type="non-terminal residue" evidence="1">
    <location>
        <position position="1"/>
    </location>
</feature>
<name>A0A699UQD8_TANCI</name>
<feature type="non-terminal residue" evidence="1">
    <location>
        <position position="189"/>
    </location>
</feature>